<comment type="subcellular location">
    <subcellularLocation>
        <location evidence="1">Cell membrane</location>
        <topology evidence="1">Multi-pass membrane protein</topology>
    </subcellularLocation>
</comment>
<dbReference type="Pfam" id="PF02653">
    <property type="entry name" value="BPD_transp_2"/>
    <property type="match status" value="1"/>
</dbReference>
<evidence type="ECO:0000256" key="3">
    <source>
        <dbReference type="ARBA" id="ARBA00022692"/>
    </source>
</evidence>
<keyword evidence="2" id="KW-1003">Cell membrane</keyword>
<dbReference type="InterPro" id="IPR001851">
    <property type="entry name" value="ABC_transp_permease"/>
</dbReference>
<evidence type="ECO:0000256" key="2">
    <source>
        <dbReference type="ARBA" id="ARBA00022475"/>
    </source>
</evidence>
<dbReference type="RefSeq" id="WP_028352496.1">
    <property type="nucleotide sequence ID" value="NZ_JAUDJE010000011.1"/>
</dbReference>
<feature type="transmembrane region" description="Helical" evidence="6">
    <location>
        <begin position="163"/>
        <end position="181"/>
    </location>
</feature>
<evidence type="ECO:0000256" key="1">
    <source>
        <dbReference type="ARBA" id="ARBA00004651"/>
    </source>
</evidence>
<keyword evidence="8" id="KW-1185">Reference proteome</keyword>
<keyword evidence="3 6" id="KW-0812">Transmembrane</keyword>
<proteinExistence type="predicted"/>
<feature type="transmembrane region" description="Helical" evidence="6">
    <location>
        <begin position="59"/>
        <end position="79"/>
    </location>
</feature>
<feature type="transmembrane region" description="Helical" evidence="6">
    <location>
        <begin position="247"/>
        <end position="274"/>
    </location>
</feature>
<sequence>MRANRTRHSLPWLALLALALAAPWCFEDQGYGIRVLTLVLLFAAMAQAWNIVGGLANQISLGHAAFFGLGAYTSTLLLMRLGISPWLGMVAAMAVAAVAGALLSLPTMRLRGHYFALATLAFGEVMRAIANTWASLTGGPVGISVPYSDGSFVLMQFKSSIPYYYLMLGAVVVATLVFAAISRSRLGYRLRAVKANPQAAEVIGVDTVRTRILAAVISAALMGACGTLYAQFIFFFDPDTVFSLAGISVRVALICIVGGIGTVAGPLVGALLIIPLEELFNDWLSGQSAGVSQLAYGLILVAIILLEPRGLMALWQRVRQPGGGRHA</sequence>
<gene>
    <name evidence="7" type="ORF">QUC21_13975</name>
</gene>
<dbReference type="InterPro" id="IPR043428">
    <property type="entry name" value="LivM-like"/>
</dbReference>
<organism evidence="7 8">
    <name type="scientific">Bordetella petrii</name>
    <dbReference type="NCBI Taxonomy" id="94624"/>
    <lineage>
        <taxon>Bacteria</taxon>
        <taxon>Pseudomonadati</taxon>
        <taxon>Pseudomonadota</taxon>
        <taxon>Betaproteobacteria</taxon>
        <taxon>Burkholderiales</taxon>
        <taxon>Alcaligenaceae</taxon>
        <taxon>Bordetella</taxon>
    </lineage>
</organism>
<feature type="transmembrane region" description="Helical" evidence="6">
    <location>
        <begin position="294"/>
        <end position="315"/>
    </location>
</feature>
<feature type="transmembrane region" description="Helical" evidence="6">
    <location>
        <begin position="85"/>
        <end position="105"/>
    </location>
</feature>
<dbReference type="EMBL" id="JAUDJE010000011">
    <property type="protein sequence ID" value="MDM9560140.1"/>
    <property type="molecule type" value="Genomic_DNA"/>
</dbReference>
<evidence type="ECO:0000256" key="5">
    <source>
        <dbReference type="ARBA" id="ARBA00023136"/>
    </source>
</evidence>
<keyword evidence="5 6" id="KW-0472">Membrane</keyword>
<evidence type="ECO:0000313" key="8">
    <source>
        <dbReference type="Proteomes" id="UP001175604"/>
    </source>
</evidence>
<evidence type="ECO:0000256" key="6">
    <source>
        <dbReference type="SAM" id="Phobius"/>
    </source>
</evidence>
<dbReference type="Proteomes" id="UP001175604">
    <property type="component" value="Unassembled WGS sequence"/>
</dbReference>
<dbReference type="PANTHER" id="PTHR30482">
    <property type="entry name" value="HIGH-AFFINITY BRANCHED-CHAIN AMINO ACID TRANSPORT SYSTEM PERMEASE"/>
    <property type="match status" value="1"/>
</dbReference>
<comment type="caution">
    <text evidence="7">The sequence shown here is derived from an EMBL/GenBank/DDBJ whole genome shotgun (WGS) entry which is preliminary data.</text>
</comment>
<accession>A0ABT7W4Q4</accession>
<evidence type="ECO:0000313" key="7">
    <source>
        <dbReference type="EMBL" id="MDM9560140.1"/>
    </source>
</evidence>
<evidence type="ECO:0000256" key="4">
    <source>
        <dbReference type="ARBA" id="ARBA00022989"/>
    </source>
</evidence>
<protein>
    <submittedName>
        <fullName evidence="7">Branched-chain amino acid ABC transporter permease</fullName>
    </submittedName>
</protein>
<dbReference type="PANTHER" id="PTHR30482:SF10">
    <property type="entry name" value="HIGH-AFFINITY BRANCHED-CHAIN AMINO ACID TRANSPORT PROTEIN BRAE"/>
    <property type="match status" value="1"/>
</dbReference>
<name>A0ABT7W4Q4_9BORD</name>
<feature type="transmembrane region" description="Helical" evidence="6">
    <location>
        <begin position="31"/>
        <end position="52"/>
    </location>
</feature>
<keyword evidence="4 6" id="KW-1133">Transmembrane helix</keyword>
<dbReference type="CDD" id="cd06581">
    <property type="entry name" value="TM_PBP1_LivM_like"/>
    <property type="match status" value="1"/>
</dbReference>
<feature type="transmembrane region" description="Helical" evidence="6">
    <location>
        <begin position="212"/>
        <end position="235"/>
    </location>
</feature>
<reference evidence="7" key="1">
    <citation type="submission" date="2023-06" db="EMBL/GenBank/DDBJ databases">
        <title>full genome analysis of Phenantherene degrader P3.</title>
        <authorList>
            <person name="Akbar A."/>
            <person name="Rahmeh R."/>
            <person name="Kishk M."/>
        </authorList>
    </citation>
    <scope>NUCLEOTIDE SEQUENCE</scope>
    <source>
        <strain evidence="7">P3</strain>
    </source>
</reference>